<dbReference type="InterPro" id="IPR050267">
    <property type="entry name" value="Anti-sigma-factor_SerPK"/>
</dbReference>
<dbReference type="GO" id="GO:0004674">
    <property type="term" value="F:protein serine/threonine kinase activity"/>
    <property type="evidence" value="ECO:0007669"/>
    <property type="project" value="UniProtKB-KW"/>
</dbReference>
<dbReference type="PANTHER" id="PTHR35526:SF3">
    <property type="entry name" value="ANTI-SIGMA-F FACTOR RSBW"/>
    <property type="match status" value="1"/>
</dbReference>
<gene>
    <name evidence="4" type="ORF">SAMN04489727_4796</name>
</gene>
<proteinExistence type="predicted"/>
<sequence length="168" mass="17782">MGCGVTSSDTRVDDPGSGHEEGEGLPAGAGTAKEADVKLRSVRHELGISPELSELARVRHWVRTVLRGFPAAFVGTAVMVVDELTSNALRHGRAPYHVRLLPGAAKLRIEVDDSGGEPARRRAPSDHGGRGLLLVERCAAAWGQLRRPSGKTLWAELATDPDPAGARG</sequence>
<dbReference type="InterPro" id="IPR003594">
    <property type="entry name" value="HATPase_dom"/>
</dbReference>
<reference evidence="5" key="1">
    <citation type="submission" date="2016-10" db="EMBL/GenBank/DDBJ databases">
        <authorList>
            <person name="Varghese N."/>
            <person name="Submissions S."/>
        </authorList>
    </citation>
    <scope>NUCLEOTIDE SEQUENCE [LARGE SCALE GENOMIC DNA]</scope>
    <source>
        <strain evidence="5">DSM 44544</strain>
    </source>
</reference>
<accession>A0A1H4URK0</accession>
<dbReference type="Pfam" id="PF13581">
    <property type="entry name" value="HATPase_c_2"/>
    <property type="match status" value="1"/>
</dbReference>
<feature type="region of interest" description="Disordered" evidence="2">
    <location>
        <begin position="1"/>
        <end position="32"/>
    </location>
</feature>
<dbReference type="Gene3D" id="3.30.565.10">
    <property type="entry name" value="Histidine kinase-like ATPase, C-terminal domain"/>
    <property type="match status" value="1"/>
</dbReference>
<dbReference type="PANTHER" id="PTHR35526">
    <property type="entry name" value="ANTI-SIGMA-F FACTOR RSBW-RELATED"/>
    <property type="match status" value="1"/>
</dbReference>
<keyword evidence="4" id="KW-0418">Kinase</keyword>
<evidence type="ECO:0000313" key="4">
    <source>
        <dbReference type="EMBL" id="SEC71356.1"/>
    </source>
</evidence>
<keyword evidence="5" id="KW-1185">Reference proteome</keyword>
<feature type="compositionally biased region" description="Basic and acidic residues" evidence="2">
    <location>
        <begin position="10"/>
        <end position="22"/>
    </location>
</feature>
<evidence type="ECO:0000256" key="1">
    <source>
        <dbReference type="ARBA" id="ARBA00022527"/>
    </source>
</evidence>
<dbReference type="STRING" id="208445.SAMN04489727_4796"/>
<organism evidence="4 5">
    <name type="scientific">Amycolatopsis tolypomycina</name>
    <dbReference type="NCBI Taxonomy" id="208445"/>
    <lineage>
        <taxon>Bacteria</taxon>
        <taxon>Bacillati</taxon>
        <taxon>Actinomycetota</taxon>
        <taxon>Actinomycetes</taxon>
        <taxon>Pseudonocardiales</taxon>
        <taxon>Pseudonocardiaceae</taxon>
        <taxon>Amycolatopsis</taxon>
    </lineage>
</organism>
<dbReference type="Proteomes" id="UP000199622">
    <property type="component" value="Unassembled WGS sequence"/>
</dbReference>
<dbReference type="AlphaFoldDB" id="A0A1H4URK0"/>
<dbReference type="InterPro" id="IPR036890">
    <property type="entry name" value="HATPase_C_sf"/>
</dbReference>
<keyword evidence="1" id="KW-0723">Serine/threonine-protein kinase</keyword>
<evidence type="ECO:0000256" key="2">
    <source>
        <dbReference type="SAM" id="MobiDB-lite"/>
    </source>
</evidence>
<evidence type="ECO:0000259" key="3">
    <source>
        <dbReference type="Pfam" id="PF13581"/>
    </source>
</evidence>
<name>A0A1H4URK0_9PSEU</name>
<dbReference type="SUPFAM" id="SSF55874">
    <property type="entry name" value="ATPase domain of HSP90 chaperone/DNA topoisomerase II/histidine kinase"/>
    <property type="match status" value="1"/>
</dbReference>
<dbReference type="CDD" id="cd16936">
    <property type="entry name" value="HATPase_RsbW-like"/>
    <property type="match status" value="1"/>
</dbReference>
<keyword evidence="4" id="KW-0808">Transferase</keyword>
<dbReference type="EMBL" id="FNSO01000004">
    <property type="protein sequence ID" value="SEC71356.1"/>
    <property type="molecule type" value="Genomic_DNA"/>
</dbReference>
<protein>
    <submittedName>
        <fullName evidence="4">Histidine kinase-like ATPase domain-containing protein</fullName>
    </submittedName>
</protein>
<evidence type="ECO:0000313" key="5">
    <source>
        <dbReference type="Proteomes" id="UP000199622"/>
    </source>
</evidence>
<feature type="domain" description="Histidine kinase/HSP90-like ATPase" evidence="3">
    <location>
        <begin position="49"/>
        <end position="154"/>
    </location>
</feature>